<dbReference type="InParanoid" id="G7DWK5"/>
<accession>G7DWK5</accession>
<keyword evidence="3" id="KW-1185">Reference proteome</keyword>
<reference evidence="2 3" key="2">
    <citation type="journal article" date="2012" name="Open Biol.">
        <title>Characteristics of nucleosomes and linker DNA regions on the genome of the basidiomycete Mixia osmundae revealed by mono- and dinucleosome mapping.</title>
        <authorList>
            <person name="Nishida H."/>
            <person name="Kondo S."/>
            <person name="Matsumoto T."/>
            <person name="Suzuki Y."/>
            <person name="Yoshikawa H."/>
            <person name="Taylor T.D."/>
            <person name="Sugiyama J."/>
        </authorList>
    </citation>
    <scope>NUCLEOTIDE SEQUENCE [LARGE SCALE GENOMIC DNA]</scope>
    <source>
        <strain evidence="3">CBS 9802 / IAM 14324 / JCM 22182 / KY 12970</strain>
    </source>
</reference>
<name>G7DWK5_MIXOS</name>
<dbReference type="InterPro" id="IPR028110">
    <property type="entry name" value="TMEM254"/>
</dbReference>
<evidence type="ECO:0000313" key="3">
    <source>
        <dbReference type="Proteomes" id="UP000009131"/>
    </source>
</evidence>
<sequence length="116" mass="12164">MAKQHVPFSFPAGPALTVFVPGALALAGLYLAQPGTTLGNIKEAIGGQSTVVGIFLLLNLAHVFEAILMFVKCSRAGVSTADTRKWCAAVLIFGFPVGQKFDAMVKRVKSLGLSSL</sequence>
<reference evidence="2 3" key="1">
    <citation type="journal article" date="2011" name="J. Gen. Appl. Microbiol.">
        <title>Draft genome sequencing of the enigmatic basidiomycete Mixia osmundae.</title>
        <authorList>
            <person name="Nishida H."/>
            <person name="Nagatsuka Y."/>
            <person name="Sugiyama J."/>
        </authorList>
    </citation>
    <scope>NUCLEOTIDE SEQUENCE [LARGE SCALE GENOMIC DNA]</scope>
    <source>
        <strain evidence="3">CBS 9802 / IAM 14324 / JCM 22182 / KY 12970</strain>
    </source>
</reference>
<feature type="transmembrane region" description="Helical" evidence="1">
    <location>
        <begin position="12"/>
        <end position="31"/>
    </location>
</feature>
<keyword evidence="1" id="KW-1133">Transmembrane helix</keyword>
<proteinExistence type="predicted"/>
<dbReference type="EMBL" id="BABT02000052">
    <property type="protein sequence ID" value="GAA94965.1"/>
    <property type="molecule type" value="Genomic_DNA"/>
</dbReference>
<protein>
    <submittedName>
        <fullName evidence="2">Uncharacterized protein</fullName>
    </submittedName>
</protein>
<dbReference type="Proteomes" id="UP000009131">
    <property type="component" value="Unassembled WGS sequence"/>
</dbReference>
<feature type="transmembrane region" description="Helical" evidence="1">
    <location>
        <begin position="51"/>
        <end position="71"/>
    </location>
</feature>
<keyword evidence="1" id="KW-0812">Transmembrane</keyword>
<dbReference type="Pfam" id="PF14934">
    <property type="entry name" value="TMEM254"/>
    <property type="match status" value="1"/>
</dbReference>
<gene>
    <name evidence="2" type="primary">Mo01620</name>
    <name evidence="2" type="ORF">E5Q_01620</name>
</gene>
<dbReference type="HOGENOM" id="CLU_2184584_0_0_1"/>
<evidence type="ECO:0000313" key="2">
    <source>
        <dbReference type="EMBL" id="GAA94965.1"/>
    </source>
</evidence>
<organism evidence="2 3">
    <name type="scientific">Mixia osmundae (strain CBS 9802 / IAM 14324 / JCM 22182 / KY 12970)</name>
    <dbReference type="NCBI Taxonomy" id="764103"/>
    <lineage>
        <taxon>Eukaryota</taxon>
        <taxon>Fungi</taxon>
        <taxon>Dikarya</taxon>
        <taxon>Basidiomycota</taxon>
        <taxon>Pucciniomycotina</taxon>
        <taxon>Mixiomycetes</taxon>
        <taxon>Mixiales</taxon>
        <taxon>Mixiaceae</taxon>
        <taxon>Mixia</taxon>
    </lineage>
</organism>
<dbReference type="AlphaFoldDB" id="G7DWK5"/>
<comment type="caution">
    <text evidence="2">The sequence shown here is derived from an EMBL/GenBank/DDBJ whole genome shotgun (WGS) entry which is preliminary data.</text>
</comment>
<evidence type="ECO:0000256" key="1">
    <source>
        <dbReference type="SAM" id="Phobius"/>
    </source>
</evidence>
<keyword evidence="1" id="KW-0472">Membrane</keyword>